<feature type="region of interest" description="Disordered" evidence="8">
    <location>
        <begin position="207"/>
        <end position="232"/>
    </location>
</feature>
<proteinExistence type="inferred from homology"/>
<dbReference type="EC" id="5.4.99.25" evidence="2"/>
<dbReference type="FunFam" id="3.30.70.2510:FF:000001">
    <property type="entry name" value="tRNA pseudouridine synthase Pus10"/>
    <property type="match status" value="1"/>
</dbReference>
<dbReference type="InParanoid" id="A0A0G4GDX8"/>
<evidence type="ECO:0000256" key="6">
    <source>
        <dbReference type="ARBA" id="ARBA00079393"/>
    </source>
</evidence>
<name>A0A0G4GDX8_VITBC</name>
<dbReference type="Pfam" id="PF21238">
    <property type="entry name" value="Pus10_C"/>
    <property type="match status" value="2"/>
</dbReference>
<dbReference type="InterPro" id="IPR039894">
    <property type="entry name" value="Pus10-like"/>
</dbReference>
<evidence type="ECO:0000256" key="2">
    <source>
        <dbReference type="ARBA" id="ARBA00012787"/>
    </source>
</evidence>
<evidence type="ECO:0000313" key="10">
    <source>
        <dbReference type="EMBL" id="CEM27530.1"/>
    </source>
</evidence>
<organism evidence="10 11">
    <name type="scientific">Vitrella brassicaformis (strain CCMP3155)</name>
    <dbReference type="NCBI Taxonomy" id="1169540"/>
    <lineage>
        <taxon>Eukaryota</taxon>
        <taxon>Sar</taxon>
        <taxon>Alveolata</taxon>
        <taxon>Colpodellida</taxon>
        <taxon>Vitrellaceae</taxon>
        <taxon>Vitrella</taxon>
    </lineage>
</organism>
<feature type="compositionally biased region" description="Basic and acidic residues" evidence="8">
    <location>
        <begin position="207"/>
        <end position="220"/>
    </location>
</feature>
<evidence type="ECO:0000256" key="3">
    <source>
        <dbReference type="ARBA" id="ARBA00022694"/>
    </source>
</evidence>
<dbReference type="OrthoDB" id="271937at2759"/>
<feature type="region of interest" description="Disordered" evidence="8">
    <location>
        <begin position="406"/>
        <end position="445"/>
    </location>
</feature>
<dbReference type="Gene3D" id="3.30.70.3190">
    <property type="match status" value="1"/>
</dbReference>
<evidence type="ECO:0000313" key="11">
    <source>
        <dbReference type="Proteomes" id="UP000041254"/>
    </source>
</evidence>
<evidence type="ECO:0000256" key="5">
    <source>
        <dbReference type="ARBA" id="ARBA00075270"/>
    </source>
</evidence>
<dbReference type="PANTHER" id="PTHR21568:SF0">
    <property type="entry name" value="TRNA PSEUDOURIDINE SYNTHASE PUS10"/>
    <property type="match status" value="1"/>
</dbReference>
<dbReference type="PANTHER" id="PTHR21568">
    <property type="entry name" value="TRNA PSEUDOURIDINE SYNTHASE PUS10"/>
    <property type="match status" value="1"/>
</dbReference>
<evidence type="ECO:0000259" key="9">
    <source>
        <dbReference type="Pfam" id="PF21238"/>
    </source>
</evidence>
<feature type="domain" description="Pus10-like C-terminal" evidence="9">
    <location>
        <begin position="449"/>
        <end position="583"/>
    </location>
</feature>
<dbReference type="VEuPathDB" id="CryptoDB:Vbra_17506"/>
<dbReference type="AlphaFoldDB" id="A0A0G4GDX8"/>
<evidence type="ECO:0000256" key="7">
    <source>
        <dbReference type="ARBA" id="ARBA00083669"/>
    </source>
</evidence>
<keyword evidence="4" id="KW-0413">Isomerase</keyword>
<feature type="domain" description="Pus10-like C-terminal" evidence="9">
    <location>
        <begin position="302"/>
        <end position="402"/>
    </location>
</feature>
<comment type="similarity">
    <text evidence="1">Belongs to the pseudouridine synthase Pus10 family.</text>
</comment>
<protein>
    <recommendedName>
        <fullName evidence="2">tRNA pseudouridine(55) synthase</fullName>
        <ecNumber evidence="2">5.4.99.25</ecNumber>
    </recommendedName>
    <alternativeName>
        <fullName evidence="7">tRNA pseudouridine 55 synthase</fullName>
    </alternativeName>
    <alternativeName>
        <fullName evidence="5">tRNA pseudouridylate synthase</fullName>
    </alternativeName>
    <alternativeName>
        <fullName evidence="6">tRNA-uridine isomerase</fullName>
    </alternativeName>
</protein>
<dbReference type="InterPro" id="IPR020103">
    <property type="entry name" value="PsdUridine_synth_cat_dom_sf"/>
</dbReference>
<keyword evidence="3" id="KW-0819">tRNA processing</keyword>
<dbReference type="GO" id="GO:0003723">
    <property type="term" value="F:RNA binding"/>
    <property type="evidence" value="ECO:0007669"/>
    <property type="project" value="InterPro"/>
</dbReference>
<dbReference type="GO" id="GO:0160148">
    <property type="term" value="F:tRNA pseudouridine(55) synthase activity"/>
    <property type="evidence" value="ECO:0007669"/>
    <property type="project" value="UniProtKB-EC"/>
</dbReference>
<evidence type="ECO:0000256" key="8">
    <source>
        <dbReference type="SAM" id="MobiDB-lite"/>
    </source>
</evidence>
<dbReference type="SUPFAM" id="SSF55120">
    <property type="entry name" value="Pseudouridine synthase"/>
    <property type="match status" value="1"/>
</dbReference>
<sequence>MAEGDSSAPSSVVTALGGLSESFCNRCLMRLEGRRDTAACRLITPLQPPHHDDDEDLQLPLCVCPDDATASGGYCGLCFGLMHLDASAAFQRALLSAIRRERYEDVHEASLLLTLPPNALFRQYVVKTFLESRHWEARRVVDLKEAVRWIVETTATSCWKGAFRNDADEGSCMPRDGFTLSAGGEGESALRVSVTFGHSGAEDELKDHFRSTAVGRKDRPSSGGGRGRGRKRKAVIKGVSLATLQKELGHRSASELLEFLGLQQESTDGGPGRGVEVWRTLLARVTDGAELAAIDMERDSIFITGRYLKLTRRLSQTAWFVEGQKKTASSVEEVIGLPLQEAFRAKTFKFHASGREDVDVRMLGNGRPFIVELLNPRRTYPPADITLSSLEAAINAHQVAVQRCGGSLQEDDDGDDNGDDTGEDKDAMAASGDATADVTADGGPSEVVSGLVQVREMRRADKRLMMHMQRASEEKQKVYACVVWTEKAITPTSLQRLRDAAPLTVQQKTPLRVLHRRSAAVRPKAIHWMEAEYINGHFFALRVCTQAGTYVKELVHGDLGRTHPSVRSLLDSPSDILQLDVLRLVDDEGGERQPGEGGEAALED</sequence>
<dbReference type="STRING" id="1169540.A0A0G4GDX8"/>
<gene>
    <name evidence="10" type="ORF">Vbra_17506</name>
</gene>
<evidence type="ECO:0000256" key="1">
    <source>
        <dbReference type="ARBA" id="ARBA00009652"/>
    </source>
</evidence>
<dbReference type="FunFam" id="3.30.70.3190:FF:000001">
    <property type="entry name" value="tRNA pseudouridine synthase Pus10"/>
    <property type="match status" value="1"/>
</dbReference>
<reference evidence="10 11" key="1">
    <citation type="submission" date="2014-11" db="EMBL/GenBank/DDBJ databases">
        <authorList>
            <person name="Zhu J."/>
            <person name="Qi W."/>
            <person name="Song R."/>
        </authorList>
    </citation>
    <scope>NUCLEOTIDE SEQUENCE [LARGE SCALE GENOMIC DNA]</scope>
</reference>
<dbReference type="InterPro" id="IPR048741">
    <property type="entry name" value="Pus10-like_C"/>
</dbReference>
<dbReference type="GO" id="GO:0031119">
    <property type="term" value="P:tRNA pseudouridine synthesis"/>
    <property type="evidence" value="ECO:0007669"/>
    <property type="project" value="TreeGrafter"/>
</dbReference>
<keyword evidence="11" id="KW-1185">Reference proteome</keyword>
<feature type="compositionally biased region" description="Acidic residues" evidence="8">
    <location>
        <begin position="409"/>
        <end position="423"/>
    </location>
</feature>
<dbReference type="Proteomes" id="UP000041254">
    <property type="component" value="Unassembled WGS sequence"/>
</dbReference>
<dbReference type="EMBL" id="CDMY01000635">
    <property type="protein sequence ID" value="CEM27530.1"/>
    <property type="molecule type" value="Genomic_DNA"/>
</dbReference>
<evidence type="ECO:0000256" key="4">
    <source>
        <dbReference type="ARBA" id="ARBA00023235"/>
    </source>
</evidence>
<accession>A0A0G4GDX8</accession>
<dbReference type="Gene3D" id="3.30.70.2510">
    <property type="match status" value="1"/>
</dbReference>